<dbReference type="Proteomes" id="UP000269154">
    <property type="component" value="Unassembled WGS sequence"/>
</dbReference>
<feature type="transmembrane region" description="Helical" evidence="1">
    <location>
        <begin position="179"/>
        <end position="198"/>
    </location>
</feature>
<dbReference type="Pfam" id="PF06182">
    <property type="entry name" value="ABC2_membrane_6"/>
    <property type="match status" value="1"/>
</dbReference>
<name>A0A3N6PSU7_9CYAN</name>
<feature type="transmembrane region" description="Helical" evidence="1">
    <location>
        <begin position="231"/>
        <end position="250"/>
    </location>
</feature>
<feature type="transmembrane region" description="Helical" evidence="1">
    <location>
        <begin position="26"/>
        <end position="44"/>
    </location>
</feature>
<dbReference type="InterPro" id="IPR010390">
    <property type="entry name" value="ABC-2_transporter-like"/>
</dbReference>
<dbReference type="PANTHER" id="PTHR36832:SF1">
    <property type="entry name" value="SLR1174 PROTEIN"/>
    <property type="match status" value="1"/>
</dbReference>
<keyword evidence="1" id="KW-0812">Transmembrane</keyword>
<keyword evidence="1" id="KW-0472">Membrane</keyword>
<gene>
    <name evidence="2" type="ORF">D5R40_06580</name>
</gene>
<dbReference type="AlphaFoldDB" id="A0A3N6PSU7"/>
<evidence type="ECO:0000313" key="3">
    <source>
        <dbReference type="Proteomes" id="UP000269154"/>
    </source>
</evidence>
<organism evidence="2 3">
    <name type="scientific">Okeania hirsuta</name>
    <dbReference type="NCBI Taxonomy" id="1458930"/>
    <lineage>
        <taxon>Bacteria</taxon>
        <taxon>Bacillati</taxon>
        <taxon>Cyanobacteriota</taxon>
        <taxon>Cyanophyceae</taxon>
        <taxon>Oscillatoriophycideae</taxon>
        <taxon>Oscillatoriales</taxon>
        <taxon>Microcoleaceae</taxon>
        <taxon>Okeania</taxon>
    </lineage>
</organism>
<evidence type="ECO:0000256" key="1">
    <source>
        <dbReference type="SAM" id="Phobius"/>
    </source>
</evidence>
<dbReference type="PANTHER" id="PTHR36832">
    <property type="entry name" value="SLR1174 PROTEIN-RELATED"/>
    <property type="match status" value="1"/>
</dbReference>
<dbReference type="RefSeq" id="WP_124145073.1">
    <property type="nucleotide sequence ID" value="NZ_CAWOKI010000065.1"/>
</dbReference>
<sequence>MKKIIKIAKVFLSTYYAYMLEYRAELFLWVLSSSLPFIMMGVWIKASVAGEFALDKSQFSHYFLAVFIARAITPVWVIWDFEKEVVQGKLSPKLLQPIDPVWHHFFGHIGERLARGPFILGLILLLLILYPRIFWLPSLGDFLLFLIVAVMAFALRFLIQYTMALFAFWIERASALEQLWFLPNMFLSGITAPLEVFPESVYQIALWTPFPYIIYFPASILVGLPVDIGRGLLMMFAWGAIFLGLNRWLWRKGLKQYSGMGA</sequence>
<keyword evidence="3" id="KW-1185">Reference proteome</keyword>
<dbReference type="EMBL" id="RCBY01000024">
    <property type="protein sequence ID" value="RQH50221.1"/>
    <property type="molecule type" value="Genomic_DNA"/>
</dbReference>
<proteinExistence type="predicted"/>
<comment type="caution">
    <text evidence="2">The sequence shown here is derived from an EMBL/GenBank/DDBJ whole genome shotgun (WGS) entry which is preliminary data.</text>
</comment>
<evidence type="ECO:0000313" key="2">
    <source>
        <dbReference type="EMBL" id="RQH50221.1"/>
    </source>
</evidence>
<feature type="transmembrane region" description="Helical" evidence="1">
    <location>
        <begin position="118"/>
        <end position="136"/>
    </location>
</feature>
<feature type="transmembrane region" description="Helical" evidence="1">
    <location>
        <begin position="142"/>
        <end position="167"/>
    </location>
</feature>
<reference evidence="2 3" key="1">
    <citation type="journal article" date="2018" name="ACS Chem. Biol.">
        <title>Ketoreductase domain dysfunction expands chemodiversity: malyngamide biosynthesis in the cyanobacterium Okeania hirsuta.</title>
        <authorList>
            <person name="Moss N.A."/>
            <person name="Leao T."/>
            <person name="Rankin M."/>
            <person name="McCullough T.M."/>
            <person name="Qu P."/>
            <person name="Korobeynikov A."/>
            <person name="Smith J.L."/>
            <person name="Gerwick L."/>
            <person name="Gerwick W.H."/>
        </authorList>
    </citation>
    <scope>NUCLEOTIDE SEQUENCE [LARGE SCALE GENOMIC DNA]</scope>
    <source>
        <strain evidence="2 3">PAB10Feb10-1</strain>
    </source>
</reference>
<keyword evidence="1" id="KW-1133">Transmembrane helix</keyword>
<dbReference type="OrthoDB" id="8582979at2"/>
<feature type="transmembrane region" description="Helical" evidence="1">
    <location>
        <begin position="204"/>
        <end position="224"/>
    </location>
</feature>
<protein>
    <submittedName>
        <fullName evidence="2">Multidrug ABC transporter permease</fullName>
    </submittedName>
</protein>
<accession>A0A3N6PSU7</accession>